<name>D7FP40_ECTSI</name>
<proteinExistence type="inferred from homology"/>
<dbReference type="EMBL" id="FN649760">
    <property type="protein sequence ID" value="CBJ30304.1"/>
    <property type="molecule type" value="Genomic_DNA"/>
</dbReference>
<evidence type="ECO:0000256" key="1">
    <source>
        <dbReference type="ARBA" id="ARBA00004170"/>
    </source>
</evidence>
<dbReference type="eggNOG" id="KOG0698">
    <property type="taxonomic scope" value="Eukaryota"/>
</dbReference>
<accession>D7FP40</accession>
<dbReference type="STRING" id="2880.D7FP40"/>
<dbReference type="GO" id="GO:0004722">
    <property type="term" value="F:protein serine/threonine phosphatase activity"/>
    <property type="evidence" value="ECO:0007669"/>
    <property type="project" value="InterPro"/>
</dbReference>
<feature type="region of interest" description="Disordered" evidence="6">
    <location>
        <begin position="1"/>
        <end position="79"/>
    </location>
</feature>
<dbReference type="OrthoDB" id="10264738at2759"/>
<evidence type="ECO:0000256" key="4">
    <source>
        <dbReference type="ARBA" id="ARBA00022912"/>
    </source>
</evidence>
<dbReference type="Gene3D" id="3.60.40.10">
    <property type="entry name" value="PPM-type phosphatase domain"/>
    <property type="match status" value="1"/>
</dbReference>
<sequence length="461" mass="49273">MIARRRWQMGATLGGGGVGAAGGSARPLIVRQSSNGHSRPGSPEVVTAGRGSRLPLLDSTPTLPQQQQTQRQRSMHVSAESNDLFEHGLSFGVSTLKGHRPYMEDEFKVIPNLELNGGASDLFRREGRDMEPTHFFGMFDGHAGGRCSKALTHILGQTVSREPDFSLELQSAVHKGFLRANAEFLRKLLSSSLDREGSTAVTAFVRGRRLVVGNVGDSRAVLCSDGRALPMSSDHKPNKPEERRRIQALGGRVVYSFGVPRVNGILAVSRAFGDRNMKGAVNAEPDVRERSLERHDDFLVLATDGLWDVMTSQEVCNIVYNSAPDVGPQGCSELLTTMALRKGSLDNTSAMVVDLRGLWDVDEGAQPKRAGSVAVAAVDAESAGTAILRQELKALSPSYSSSKQILVNGGGSSGNGVEPDGAGAAGTGDRSRPSSSPGLWASSQVHVVGKREVMFFKKNST</sequence>
<dbReference type="PROSITE" id="PS51746">
    <property type="entry name" value="PPM_2"/>
    <property type="match status" value="1"/>
</dbReference>
<gene>
    <name evidence="8" type="ORF">Esi_0185_0023</name>
</gene>
<keyword evidence="9" id="KW-1185">Reference proteome</keyword>
<evidence type="ECO:0000256" key="5">
    <source>
        <dbReference type="RuleBase" id="RU003465"/>
    </source>
</evidence>
<dbReference type="AlphaFoldDB" id="D7FP40"/>
<evidence type="ECO:0000256" key="3">
    <source>
        <dbReference type="ARBA" id="ARBA00022801"/>
    </source>
</evidence>
<keyword evidence="2" id="KW-0479">Metal-binding</keyword>
<dbReference type="GO" id="GO:0016020">
    <property type="term" value="C:membrane"/>
    <property type="evidence" value="ECO:0007669"/>
    <property type="project" value="UniProtKB-SubCell"/>
</dbReference>
<dbReference type="GO" id="GO:0046872">
    <property type="term" value="F:metal ion binding"/>
    <property type="evidence" value="ECO:0007669"/>
    <property type="project" value="UniProtKB-KW"/>
</dbReference>
<feature type="compositionally biased region" description="Low complexity" evidence="6">
    <location>
        <begin position="52"/>
        <end position="72"/>
    </location>
</feature>
<dbReference type="Pfam" id="PF00481">
    <property type="entry name" value="PP2C"/>
    <property type="match status" value="1"/>
</dbReference>
<feature type="region of interest" description="Disordered" evidence="6">
    <location>
        <begin position="406"/>
        <end position="443"/>
    </location>
</feature>
<comment type="similarity">
    <text evidence="5">Belongs to the PP2C family.</text>
</comment>
<dbReference type="InterPro" id="IPR000222">
    <property type="entry name" value="PP2C_BS"/>
</dbReference>
<keyword evidence="4 5" id="KW-0904">Protein phosphatase</keyword>
<evidence type="ECO:0000256" key="2">
    <source>
        <dbReference type="ARBA" id="ARBA00022723"/>
    </source>
</evidence>
<evidence type="ECO:0000259" key="7">
    <source>
        <dbReference type="PROSITE" id="PS51746"/>
    </source>
</evidence>
<keyword evidence="3 5" id="KW-0378">Hydrolase</keyword>
<organism evidence="8 9">
    <name type="scientific">Ectocarpus siliculosus</name>
    <name type="common">Brown alga</name>
    <name type="synonym">Conferva siliculosa</name>
    <dbReference type="NCBI Taxonomy" id="2880"/>
    <lineage>
        <taxon>Eukaryota</taxon>
        <taxon>Sar</taxon>
        <taxon>Stramenopiles</taxon>
        <taxon>Ochrophyta</taxon>
        <taxon>PX clade</taxon>
        <taxon>Phaeophyceae</taxon>
        <taxon>Ectocarpales</taxon>
        <taxon>Ectocarpaceae</taxon>
        <taxon>Ectocarpus</taxon>
    </lineage>
</organism>
<dbReference type="Proteomes" id="UP000002630">
    <property type="component" value="Unassembled WGS sequence"/>
</dbReference>
<comment type="subcellular location">
    <subcellularLocation>
        <location evidence="1">Membrane</location>
        <topology evidence="1">Peripheral membrane protein</topology>
    </subcellularLocation>
</comment>
<evidence type="ECO:0000313" key="8">
    <source>
        <dbReference type="EMBL" id="CBJ30304.1"/>
    </source>
</evidence>
<feature type="domain" description="PPM-type phosphatase" evidence="7">
    <location>
        <begin position="90"/>
        <end position="355"/>
    </location>
</feature>
<reference evidence="8 9" key="1">
    <citation type="journal article" date="2010" name="Nature">
        <title>The Ectocarpus genome and the independent evolution of multicellularity in brown algae.</title>
        <authorList>
            <person name="Cock J.M."/>
            <person name="Sterck L."/>
            <person name="Rouze P."/>
            <person name="Scornet D."/>
            <person name="Allen A.E."/>
            <person name="Amoutzias G."/>
            <person name="Anthouard V."/>
            <person name="Artiguenave F."/>
            <person name="Aury J.M."/>
            <person name="Badger J.H."/>
            <person name="Beszteri B."/>
            <person name="Billiau K."/>
            <person name="Bonnet E."/>
            <person name="Bothwell J.H."/>
            <person name="Bowler C."/>
            <person name="Boyen C."/>
            <person name="Brownlee C."/>
            <person name="Carrano C.J."/>
            <person name="Charrier B."/>
            <person name="Cho G.Y."/>
            <person name="Coelho S.M."/>
            <person name="Collen J."/>
            <person name="Corre E."/>
            <person name="Da Silva C."/>
            <person name="Delage L."/>
            <person name="Delaroque N."/>
            <person name="Dittami S.M."/>
            <person name="Doulbeau S."/>
            <person name="Elias M."/>
            <person name="Farnham G."/>
            <person name="Gachon C.M."/>
            <person name="Gschloessl B."/>
            <person name="Heesch S."/>
            <person name="Jabbari K."/>
            <person name="Jubin C."/>
            <person name="Kawai H."/>
            <person name="Kimura K."/>
            <person name="Kloareg B."/>
            <person name="Kupper F.C."/>
            <person name="Lang D."/>
            <person name="Le Bail A."/>
            <person name="Leblanc C."/>
            <person name="Lerouge P."/>
            <person name="Lohr M."/>
            <person name="Lopez P.J."/>
            <person name="Martens C."/>
            <person name="Maumus F."/>
            <person name="Michel G."/>
            <person name="Miranda-Saavedra D."/>
            <person name="Morales J."/>
            <person name="Moreau H."/>
            <person name="Motomura T."/>
            <person name="Nagasato C."/>
            <person name="Napoli C.A."/>
            <person name="Nelson D.R."/>
            <person name="Nyvall-Collen P."/>
            <person name="Peters A.F."/>
            <person name="Pommier C."/>
            <person name="Potin P."/>
            <person name="Poulain J."/>
            <person name="Quesneville H."/>
            <person name="Read B."/>
            <person name="Rensing S.A."/>
            <person name="Ritter A."/>
            <person name="Rousvoal S."/>
            <person name="Samanta M."/>
            <person name="Samson G."/>
            <person name="Schroeder D.C."/>
            <person name="Segurens B."/>
            <person name="Strittmatter M."/>
            <person name="Tonon T."/>
            <person name="Tregear J.W."/>
            <person name="Valentin K."/>
            <person name="von Dassow P."/>
            <person name="Yamagishi T."/>
            <person name="Van de Peer Y."/>
            <person name="Wincker P."/>
        </authorList>
    </citation>
    <scope>NUCLEOTIDE SEQUENCE [LARGE SCALE GENOMIC DNA]</scope>
    <source>
        <strain evidence="9">Ec32 / CCAP1310/4</strain>
    </source>
</reference>
<evidence type="ECO:0000256" key="6">
    <source>
        <dbReference type="SAM" id="MobiDB-lite"/>
    </source>
</evidence>
<dbReference type="SMART" id="SM00332">
    <property type="entry name" value="PP2Cc"/>
    <property type="match status" value="1"/>
</dbReference>
<dbReference type="InterPro" id="IPR001932">
    <property type="entry name" value="PPM-type_phosphatase-like_dom"/>
</dbReference>
<feature type="compositionally biased region" description="Polar residues" evidence="6">
    <location>
        <begin position="433"/>
        <end position="443"/>
    </location>
</feature>
<dbReference type="PROSITE" id="PS01032">
    <property type="entry name" value="PPM_1"/>
    <property type="match status" value="1"/>
</dbReference>
<dbReference type="InParanoid" id="D7FP40"/>
<dbReference type="CDD" id="cd00143">
    <property type="entry name" value="PP2Cc"/>
    <property type="match status" value="1"/>
</dbReference>
<dbReference type="SUPFAM" id="SSF81606">
    <property type="entry name" value="PP2C-like"/>
    <property type="match status" value="1"/>
</dbReference>
<dbReference type="InterPro" id="IPR015655">
    <property type="entry name" value="PP2C"/>
</dbReference>
<protein>
    <recommendedName>
        <fullName evidence="7">PPM-type phosphatase domain-containing protein</fullName>
    </recommendedName>
</protein>
<dbReference type="InterPro" id="IPR036457">
    <property type="entry name" value="PPM-type-like_dom_sf"/>
</dbReference>
<dbReference type="PANTHER" id="PTHR47992">
    <property type="entry name" value="PROTEIN PHOSPHATASE"/>
    <property type="match status" value="1"/>
</dbReference>
<feature type="compositionally biased region" description="Gly residues" evidence="6">
    <location>
        <begin position="12"/>
        <end position="22"/>
    </location>
</feature>
<evidence type="ECO:0000313" key="9">
    <source>
        <dbReference type="Proteomes" id="UP000002630"/>
    </source>
</evidence>